<gene>
    <name evidence="1" type="ORF">NQ317_016230</name>
</gene>
<keyword evidence="2" id="KW-1185">Reference proteome</keyword>
<dbReference type="EMBL" id="JAPWTJ010000742">
    <property type="protein sequence ID" value="KAJ8975984.1"/>
    <property type="molecule type" value="Genomic_DNA"/>
</dbReference>
<proteinExistence type="predicted"/>
<evidence type="ECO:0000313" key="1">
    <source>
        <dbReference type="EMBL" id="KAJ8975984.1"/>
    </source>
</evidence>
<sequence>RELNTLGARKMWDLCPIALNIAFSEYCITERLKKNNCRGSKMVCQDVLQ</sequence>
<comment type="caution">
    <text evidence="1">The sequence shown here is derived from an EMBL/GenBank/DDBJ whole genome shotgun (WGS) entry which is preliminary data.</text>
</comment>
<evidence type="ECO:0000313" key="2">
    <source>
        <dbReference type="Proteomes" id="UP001162164"/>
    </source>
</evidence>
<name>A0ABQ9JEH4_9CUCU</name>
<dbReference type="Proteomes" id="UP001162164">
    <property type="component" value="Unassembled WGS sequence"/>
</dbReference>
<reference evidence="1" key="1">
    <citation type="journal article" date="2023" name="Insect Mol. Biol.">
        <title>Genome sequencing provides insights into the evolution of gene families encoding plant cell wall-degrading enzymes in longhorned beetles.</title>
        <authorList>
            <person name="Shin N.R."/>
            <person name="Okamura Y."/>
            <person name="Kirsch R."/>
            <person name="Pauchet Y."/>
        </authorList>
    </citation>
    <scope>NUCLEOTIDE SEQUENCE</scope>
    <source>
        <strain evidence="1">MMC_N1</strain>
    </source>
</reference>
<organism evidence="1 2">
    <name type="scientific">Molorchus minor</name>
    <dbReference type="NCBI Taxonomy" id="1323400"/>
    <lineage>
        <taxon>Eukaryota</taxon>
        <taxon>Metazoa</taxon>
        <taxon>Ecdysozoa</taxon>
        <taxon>Arthropoda</taxon>
        <taxon>Hexapoda</taxon>
        <taxon>Insecta</taxon>
        <taxon>Pterygota</taxon>
        <taxon>Neoptera</taxon>
        <taxon>Endopterygota</taxon>
        <taxon>Coleoptera</taxon>
        <taxon>Polyphaga</taxon>
        <taxon>Cucujiformia</taxon>
        <taxon>Chrysomeloidea</taxon>
        <taxon>Cerambycidae</taxon>
        <taxon>Lamiinae</taxon>
        <taxon>Monochamini</taxon>
        <taxon>Molorchus</taxon>
    </lineage>
</organism>
<feature type="non-terminal residue" evidence="1">
    <location>
        <position position="1"/>
    </location>
</feature>
<accession>A0ABQ9JEH4</accession>
<protein>
    <submittedName>
        <fullName evidence="1">Uncharacterized protein</fullName>
    </submittedName>
</protein>